<feature type="domain" description="ELP1 first N-terminal beta-propeller" evidence="8">
    <location>
        <begin position="52"/>
        <end position="391"/>
    </location>
</feature>
<dbReference type="InterPro" id="IPR006849">
    <property type="entry name" value="Elp1"/>
</dbReference>
<feature type="domain" description="ELP1 N-terminal second beta-propeller" evidence="9">
    <location>
        <begin position="429"/>
        <end position="542"/>
    </location>
</feature>
<dbReference type="InterPro" id="IPR056166">
    <property type="entry name" value="TPR_ELP1"/>
</dbReference>
<evidence type="ECO:0000259" key="9">
    <source>
        <dbReference type="Pfam" id="PF23797"/>
    </source>
</evidence>
<dbReference type="InterPro" id="IPR056169">
    <property type="entry name" value="HB_ELP1"/>
</dbReference>
<dbReference type="InterPro" id="IPR056167">
    <property type="entry name" value="A-sol_ELP1"/>
</dbReference>
<keyword evidence="6" id="KW-0539">Nucleus</keyword>
<sequence length="1317" mass="146184">MRSLTPTTLHIVSLDAVNQGKADGQLGGITVDPEDGTGYAVVERPVDDRGLELDVVRVTPGEGCTVITTFDTPALAPFPLPSHIGQVVDIHYFPDDRSLTILLAGGDIATLSLSSGGTTEVDIVGSVDSGIKAAAWSPDDEQLVLITGEDELVVMTRHFDTLHEEPLRSEQFGEDGFINVGWGSKTTQFHGSLGKAAAQAGPSTPSSLSHHSDHGLPRITFRGDAAYFAISSLDPYSSSSSQGRRQVRIYSRDASAGFVPKLSATSEALPGLEGELSWRPSGNLISGLVRYGYEGGGEGREGRWDVAMLERNGLRHGGFELRESKDTWQDGRIRGMAWNCDSEVLAIWIERTEEDVVQLWSMKNYHYYLKQEIFSHRSDTKRLKGFKWHPEQPLVLYIIGTNFVQIRSFAWDTYSARRPMPHDTASVVVVDGNRLLITPFRTQNVPPPMSSYTIALPSTPVHISLSETEDSLVALFSNGDVQLWDLNTRLPDQSGSKLRGGGKVAEPQLRWNKSFAPEVGQHVARHVVLGPEGQIGALFWAADCAVLRSCLEGGDVQEKVIEGSVERILWSHEFEWLALDDQGVLRDVNGTYGIDLPICQQPISIIISSDIVLALSASGKLHLASLQPHAPSPTTLATSVTSFTLTGDYLIYTTSSQASYYAPIPILQRMAEGEEVAAHEMDWESRRVERGSLAVVACPSSMSLVLQMPRGNLETVYPRPLVLAVIRRDVLSGQYRSAYLTCRKHRLDLNVLYDLNPKQLMANLPKFVEQIPEVDYLNLFVSSLSSTDSSKELYRDLARGPSSSSSSEDKVNSVCDALRGLLEKDTVKYIETILTTHVCKQPADYESGLRVLLQVQKDHQDIVEDAIKYMIFLSNVNQLYDVALGMYNFQLVLMVAQYSQKDPKEYLPFLRELRALDKWEQRFRIDDHLGRRASALGNLKQAGPERFDEAASYLARYELYDEAFKLYADDEEHLIVINDLYGDYLYDRRDFTEAAIAYSFAGKPDKAMKAYEKAHSWRELFTLALEQKIPQDKLLEMCTRVTDHLSSRGASLEASRVLVEYAKDVDSAIEVLCRGSQFAEAYRLASLHDRSELVGDVIEPALLDTQEALAEVFEEMEGQLDKEMARLKDLRVIRETDPDTFYIVDNEPALEGVDVATNATTTASAFTRYTVAPTVFSQSTKITGQTAKSRHKPSRRRAAGRKGTVDEYEYLLGSLGRLVIRVDEKSSEAIPILRHLVLVTSTSTSEHRQAAKDLQSTIIKLRTKLAQSLSEAWKDREEVLDSVEASGGMGLSGEIDKARAVEKPEVEAWIGLGVLAR</sequence>
<keyword evidence="13" id="KW-0251">Elongation factor</keyword>
<gene>
    <name evidence="13" type="ORF">BCR39DRAFT_555240</name>
</gene>
<feature type="region of interest" description="Disordered" evidence="7">
    <location>
        <begin position="1182"/>
        <end position="1201"/>
    </location>
</feature>
<evidence type="ECO:0000259" key="8">
    <source>
        <dbReference type="Pfam" id="PF04762"/>
    </source>
</evidence>
<evidence type="ECO:0000256" key="5">
    <source>
        <dbReference type="ARBA" id="ARBA00029535"/>
    </source>
</evidence>
<keyword evidence="14" id="KW-1185">Reference proteome</keyword>
<dbReference type="UniPathway" id="UPA00988"/>
<dbReference type="Gene3D" id="2.130.10.10">
    <property type="entry name" value="YVTN repeat-like/Quinoprotein amine dehydrogenase"/>
    <property type="match status" value="1"/>
</dbReference>
<protein>
    <recommendedName>
        <fullName evidence="5 6">Elongator complex protein 1</fullName>
    </recommendedName>
</protein>
<dbReference type="GO" id="GO:0003746">
    <property type="term" value="F:translation elongation factor activity"/>
    <property type="evidence" value="ECO:0007669"/>
    <property type="project" value="UniProtKB-KW"/>
</dbReference>
<dbReference type="InterPro" id="IPR056164">
    <property type="entry name" value="Beta-prop_ELP1_1st"/>
</dbReference>
<dbReference type="InterPro" id="IPR056165">
    <property type="entry name" value="Beta-prop_ELP1_2nd"/>
</dbReference>
<dbReference type="OrthoDB" id="40048at2759"/>
<dbReference type="PANTHER" id="PTHR12747:SF0">
    <property type="entry name" value="ELONGATOR COMPLEX PROTEIN 1"/>
    <property type="match status" value="1"/>
</dbReference>
<dbReference type="GO" id="GO:0000049">
    <property type="term" value="F:tRNA binding"/>
    <property type="evidence" value="ECO:0007669"/>
    <property type="project" value="TreeGrafter"/>
</dbReference>
<dbReference type="SUPFAM" id="SSF69322">
    <property type="entry name" value="Tricorn protease domain 2"/>
    <property type="match status" value="1"/>
</dbReference>
<dbReference type="InParanoid" id="A0A1Y2AF03"/>
<dbReference type="PIRSF" id="PIRSF017233">
    <property type="entry name" value="IKAP"/>
    <property type="match status" value="1"/>
</dbReference>
<dbReference type="InterPro" id="IPR015943">
    <property type="entry name" value="WD40/YVTN_repeat-like_dom_sf"/>
</dbReference>
<feature type="domain" description="ELP1 alpha-solenoid" evidence="11">
    <location>
        <begin position="719"/>
        <end position="913"/>
    </location>
</feature>
<dbReference type="Pfam" id="PF23878">
    <property type="entry name" value="TPR_ELP1"/>
    <property type="match status" value="1"/>
</dbReference>
<keyword evidence="4" id="KW-0819">tRNA processing</keyword>
<dbReference type="Pfam" id="PF04762">
    <property type="entry name" value="Beta-prop_ELP1_1st"/>
    <property type="match status" value="1"/>
</dbReference>
<comment type="subcellular location">
    <subcellularLocation>
        <location evidence="6">Cytoplasm</location>
    </subcellularLocation>
    <subcellularLocation>
        <location evidence="6">Nucleus</location>
    </subcellularLocation>
</comment>
<keyword evidence="3 6" id="KW-0963">Cytoplasm</keyword>
<keyword evidence="13" id="KW-0648">Protein biosynthesis</keyword>
<dbReference type="PANTHER" id="PTHR12747">
    <property type="entry name" value="ELONGATOR COMPLEX PROTEIN 1"/>
    <property type="match status" value="1"/>
</dbReference>
<feature type="compositionally biased region" description="Basic residues" evidence="7">
    <location>
        <begin position="1188"/>
        <end position="1200"/>
    </location>
</feature>
<proteinExistence type="inferred from homology"/>
<evidence type="ECO:0000259" key="11">
    <source>
        <dbReference type="Pfam" id="PF23925"/>
    </source>
</evidence>
<evidence type="ECO:0000313" key="14">
    <source>
        <dbReference type="Proteomes" id="UP000193986"/>
    </source>
</evidence>
<evidence type="ECO:0000259" key="10">
    <source>
        <dbReference type="Pfam" id="PF23878"/>
    </source>
</evidence>
<dbReference type="GO" id="GO:0005829">
    <property type="term" value="C:cytosol"/>
    <property type="evidence" value="ECO:0007669"/>
    <property type="project" value="TreeGrafter"/>
</dbReference>
<evidence type="ECO:0000256" key="1">
    <source>
        <dbReference type="ARBA" id="ARBA00005043"/>
    </source>
</evidence>
<dbReference type="Pfam" id="PF23797">
    <property type="entry name" value="Beta-prop_ELP1_2nd"/>
    <property type="match status" value="2"/>
</dbReference>
<reference evidence="13 14" key="1">
    <citation type="submission" date="2016-07" db="EMBL/GenBank/DDBJ databases">
        <title>Pervasive Adenine N6-methylation of Active Genes in Fungi.</title>
        <authorList>
            <consortium name="DOE Joint Genome Institute"/>
            <person name="Mondo S.J."/>
            <person name="Dannebaum R.O."/>
            <person name="Kuo R.C."/>
            <person name="Labutti K."/>
            <person name="Haridas S."/>
            <person name="Kuo A."/>
            <person name="Salamov A."/>
            <person name="Ahrendt S.R."/>
            <person name="Lipzen A."/>
            <person name="Sullivan W."/>
            <person name="Andreopoulos W.B."/>
            <person name="Clum A."/>
            <person name="Lindquist E."/>
            <person name="Daum C."/>
            <person name="Ramamoorthy G.K."/>
            <person name="Gryganskyi A."/>
            <person name="Culley D."/>
            <person name="Magnuson J.K."/>
            <person name="James T.Y."/>
            <person name="O'Malley M.A."/>
            <person name="Stajich J.E."/>
            <person name="Spatafora J.W."/>
            <person name="Visel A."/>
            <person name="Grigoriev I.V."/>
        </authorList>
    </citation>
    <scope>NUCLEOTIDE SEQUENCE [LARGE SCALE GENOMIC DNA]</scope>
    <source>
        <strain evidence="13 14">68-887.2</strain>
    </source>
</reference>
<feature type="domain" description="ELP1 N-terminal second beta-propeller" evidence="9">
    <location>
        <begin position="610"/>
        <end position="693"/>
    </location>
</feature>
<name>A0A1Y2AF03_9TREE</name>
<comment type="caution">
    <text evidence="13">The sequence shown here is derived from an EMBL/GenBank/DDBJ whole genome shotgun (WGS) entry which is preliminary data.</text>
</comment>
<dbReference type="Pfam" id="PF23936">
    <property type="entry name" value="HB_ELP1"/>
    <property type="match status" value="1"/>
</dbReference>
<evidence type="ECO:0000256" key="7">
    <source>
        <dbReference type="SAM" id="MobiDB-lite"/>
    </source>
</evidence>
<feature type="domain" description="ELP1 TPR" evidence="10">
    <location>
        <begin position="921"/>
        <end position="1083"/>
    </location>
</feature>
<evidence type="ECO:0000256" key="6">
    <source>
        <dbReference type="PIRNR" id="PIRNR017233"/>
    </source>
</evidence>
<feature type="region of interest" description="Disordered" evidence="7">
    <location>
        <begin position="195"/>
        <end position="215"/>
    </location>
</feature>
<dbReference type="Proteomes" id="UP000193986">
    <property type="component" value="Unassembled WGS sequence"/>
</dbReference>
<dbReference type="Gene3D" id="1.25.40.470">
    <property type="match status" value="1"/>
</dbReference>
<evidence type="ECO:0000256" key="3">
    <source>
        <dbReference type="ARBA" id="ARBA00022490"/>
    </source>
</evidence>
<dbReference type="GO" id="GO:0033588">
    <property type="term" value="C:elongator holoenzyme complex"/>
    <property type="evidence" value="ECO:0007669"/>
    <property type="project" value="InterPro"/>
</dbReference>
<dbReference type="FunCoup" id="A0A1Y2AF03">
    <property type="interactions" value="436"/>
</dbReference>
<evidence type="ECO:0000259" key="12">
    <source>
        <dbReference type="Pfam" id="PF23936"/>
    </source>
</evidence>
<evidence type="ECO:0000256" key="4">
    <source>
        <dbReference type="ARBA" id="ARBA00022694"/>
    </source>
</evidence>
<dbReference type="EMBL" id="MCFC01000132">
    <property type="protein sequence ID" value="ORY20535.1"/>
    <property type="molecule type" value="Genomic_DNA"/>
</dbReference>
<organism evidence="13 14">
    <name type="scientific">Naematelia encephala</name>
    <dbReference type="NCBI Taxonomy" id="71784"/>
    <lineage>
        <taxon>Eukaryota</taxon>
        <taxon>Fungi</taxon>
        <taxon>Dikarya</taxon>
        <taxon>Basidiomycota</taxon>
        <taxon>Agaricomycotina</taxon>
        <taxon>Tremellomycetes</taxon>
        <taxon>Tremellales</taxon>
        <taxon>Naemateliaceae</taxon>
        <taxon>Naematelia</taxon>
    </lineage>
</organism>
<evidence type="ECO:0000256" key="2">
    <source>
        <dbReference type="ARBA" id="ARBA00006086"/>
    </source>
</evidence>
<dbReference type="STRING" id="71784.A0A1Y2AF03"/>
<comment type="function">
    <text evidence="6">Component of the elongator complex which is required for multiple tRNA modifications, including mcm5U (5-methoxycarbonylmethyl uridine), mcm5s2U (5-methoxycarbonylmethyl-2-thiouridine), and ncm5U (5-carbamoylmethyl uridine). The elongator complex catalyzes formation of carboxymethyluridine in the wobble base at position 34 in tRNAs.</text>
</comment>
<comment type="similarity">
    <text evidence="2 6">Belongs to the ELP1/IKA1 family.</text>
</comment>
<dbReference type="Pfam" id="PF23925">
    <property type="entry name" value="A-sol_ELP1"/>
    <property type="match status" value="1"/>
</dbReference>
<accession>A0A1Y2AF03</accession>
<feature type="domain" description="ELP1 three-helical bundle" evidence="12">
    <location>
        <begin position="1097"/>
        <end position="1270"/>
    </location>
</feature>
<comment type="pathway">
    <text evidence="1">tRNA modification; 5-methoxycarbonylmethyl-2-thiouridine-tRNA biosynthesis.</text>
</comment>
<dbReference type="GO" id="GO:0005634">
    <property type="term" value="C:nucleus"/>
    <property type="evidence" value="ECO:0007669"/>
    <property type="project" value="UniProtKB-SubCell"/>
</dbReference>
<dbReference type="GO" id="GO:0002926">
    <property type="term" value="P:tRNA wobble base 5-methoxycarbonylmethyl-2-thiouridinylation"/>
    <property type="evidence" value="ECO:0007669"/>
    <property type="project" value="TreeGrafter"/>
</dbReference>
<evidence type="ECO:0000313" key="13">
    <source>
        <dbReference type="EMBL" id="ORY20535.1"/>
    </source>
</evidence>